<dbReference type="Proteomes" id="UP001177003">
    <property type="component" value="Chromosome 1"/>
</dbReference>
<evidence type="ECO:0000313" key="3">
    <source>
        <dbReference type="Proteomes" id="UP001177003"/>
    </source>
</evidence>
<feature type="region of interest" description="Disordered" evidence="1">
    <location>
        <begin position="276"/>
        <end position="301"/>
    </location>
</feature>
<sequence length="301" mass="33077">MLKRVYPSNPILVSYLATINTSVDTRILLPQISEKKSKKSKTADVGSSDTKVKSSKKTKQVPVIEPEPIQPEPIIPDTQVTKKEVILLKTGVFRRIKMKSKSKRRSSVTNFVRKTKVSHQGVIFWEILAPASPSSKKRIAADMAKHISKKKQRNLVISSDSTADEIEVIPETPETVLIKESSKADTSVTQPPKVSSAKIVTVEARTSDIPINISDMDTIFIMDEDTLNNAAKGNTSNVVCESLISLPSQTTPIIPTTSTTDSPTFTHIISHPFTTLFSSQSTDPPTTTSPLKDSFLETEMN</sequence>
<accession>A0AA35Y7Y6</accession>
<dbReference type="AlphaFoldDB" id="A0AA35Y7Y6"/>
<evidence type="ECO:0000313" key="2">
    <source>
        <dbReference type="EMBL" id="CAI9268500.1"/>
    </source>
</evidence>
<organism evidence="2 3">
    <name type="scientific">Lactuca saligna</name>
    <name type="common">Willowleaf lettuce</name>
    <dbReference type="NCBI Taxonomy" id="75948"/>
    <lineage>
        <taxon>Eukaryota</taxon>
        <taxon>Viridiplantae</taxon>
        <taxon>Streptophyta</taxon>
        <taxon>Embryophyta</taxon>
        <taxon>Tracheophyta</taxon>
        <taxon>Spermatophyta</taxon>
        <taxon>Magnoliopsida</taxon>
        <taxon>eudicotyledons</taxon>
        <taxon>Gunneridae</taxon>
        <taxon>Pentapetalae</taxon>
        <taxon>asterids</taxon>
        <taxon>campanulids</taxon>
        <taxon>Asterales</taxon>
        <taxon>Asteraceae</taxon>
        <taxon>Cichorioideae</taxon>
        <taxon>Cichorieae</taxon>
        <taxon>Lactucinae</taxon>
        <taxon>Lactuca</taxon>
    </lineage>
</organism>
<feature type="region of interest" description="Disordered" evidence="1">
    <location>
        <begin position="37"/>
        <end position="61"/>
    </location>
</feature>
<protein>
    <submittedName>
        <fullName evidence="2">Uncharacterized protein</fullName>
    </submittedName>
</protein>
<keyword evidence="3" id="KW-1185">Reference proteome</keyword>
<name>A0AA35Y7Y6_LACSI</name>
<evidence type="ECO:0000256" key="1">
    <source>
        <dbReference type="SAM" id="MobiDB-lite"/>
    </source>
</evidence>
<proteinExistence type="predicted"/>
<feature type="compositionally biased region" description="Low complexity" evidence="1">
    <location>
        <begin position="278"/>
        <end position="290"/>
    </location>
</feature>
<dbReference type="EMBL" id="OX465077">
    <property type="protein sequence ID" value="CAI9268500.1"/>
    <property type="molecule type" value="Genomic_DNA"/>
</dbReference>
<gene>
    <name evidence="2" type="ORF">LSALG_LOCUS8924</name>
</gene>
<reference evidence="2" key="1">
    <citation type="submission" date="2023-04" db="EMBL/GenBank/DDBJ databases">
        <authorList>
            <person name="Vijverberg K."/>
            <person name="Xiong W."/>
            <person name="Schranz E."/>
        </authorList>
    </citation>
    <scope>NUCLEOTIDE SEQUENCE</scope>
</reference>